<dbReference type="InterPro" id="IPR055449">
    <property type="entry name" value="Iec3-like_M"/>
</dbReference>
<dbReference type="EMBL" id="JAVRQU010000001">
    <property type="protein sequence ID" value="KAK5707569.1"/>
    <property type="molecule type" value="Genomic_DNA"/>
</dbReference>
<evidence type="ECO:0000313" key="5">
    <source>
        <dbReference type="Proteomes" id="UP001310594"/>
    </source>
</evidence>
<feature type="compositionally biased region" description="Basic and acidic residues" evidence="1">
    <location>
        <begin position="231"/>
        <end position="240"/>
    </location>
</feature>
<comment type="caution">
    <text evidence="4">The sequence shown here is derived from an EMBL/GenBank/DDBJ whole genome shotgun (WGS) entry which is preliminary data.</text>
</comment>
<dbReference type="AlphaFoldDB" id="A0AAN7ZW92"/>
<evidence type="ECO:0008006" key="6">
    <source>
        <dbReference type="Google" id="ProtNLM"/>
    </source>
</evidence>
<dbReference type="InterPro" id="IPR032742">
    <property type="entry name" value="Iec3_N"/>
</dbReference>
<feature type="compositionally biased region" description="Basic and acidic residues" evidence="1">
    <location>
        <begin position="308"/>
        <end position="330"/>
    </location>
</feature>
<feature type="domain" description="INO80 complex subunit 3-like middle region" evidence="3">
    <location>
        <begin position="166"/>
        <end position="260"/>
    </location>
</feature>
<evidence type="ECO:0000313" key="4">
    <source>
        <dbReference type="EMBL" id="KAK5707569.1"/>
    </source>
</evidence>
<evidence type="ECO:0000259" key="2">
    <source>
        <dbReference type="Pfam" id="PF14612"/>
    </source>
</evidence>
<feature type="region of interest" description="Disordered" evidence="1">
    <location>
        <begin position="299"/>
        <end position="412"/>
    </location>
</feature>
<organism evidence="4 5">
    <name type="scientific">Elasticomyces elasticus</name>
    <dbReference type="NCBI Taxonomy" id="574655"/>
    <lineage>
        <taxon>Eukaryota</taxon>
        <taxon>Fungi</taxon>
        <taxon>Dikarya</taxon>
        <taxon>Ascomycota</taxon>
        <taxon>Pezizomycotina</taxon>
        <taxon>Dothideomycetes</taxon>
        <taxon>Dothideomycetidae</taxon>
        <taxon>Mycosphaerellales</taxon>
        <taxon>Teratosphaeriaceae</taxon>
        <taxon>Elasticomyces</taxon>
    </lineage>
</organism>
<accession>A0AAN7ZW92</accession>
<feature type="compositionally biased region" description="Polar residues" evidence="1">
    <location>
        <begin position="201"/>
        <end position="211"/>
    </location>
</feature>
<dbReference type="Pfam" id="PF14612">
    <property type="entry name" value="Ino80_Iec3"/>
    <property type="match status" value="1"/>
</dbReference>
<name>A0AAN7ZW92_9PEZI</name>
<gene>
    <name evidence="4" type="ORF">LTR97_000106</name>
</gene>
<feature type="domain" description="INO80 complex subunit 3 N-terminal" evidence="2">
    <location>
        <begin position="37"/>
        <end position="103"/>
    </location>
</feature>
<protein>
    <recommendedName>
        <fullName evidence="6">IEC3 subunit of the Ino80 complex, chromatin re-modelling-domain-containing protein</fullName>
    </recommendedName>
</protein>
<dbReference type="Proteomes" id="UP001310594">
    <property type="component" value="Unassembled WGS sequence"/>
</dbReference>
<feature type="region of interest" description="Disordered" evidence="1">
    <location>
        <begin position="1"/>
        <end position="34"/>
    </location>
</feature>
<evidence type="ECO:0000256" key="1">
    <source>
        <dbReference type="SAM" id="MobiDB-lite"/>
    </source>
</evidence>
<sequence>MDSTPHPTLGGKSLDNLPANPYTHPSPSLPSRTLPYKSWRKKYRKMRHNFDSTLEENKRLFKEIHKLDSTAKRLREENDGLLDILLDLNASPSLPPHLRFNIERGDYSLHVPAMEIPADISPEQANETFQTYKHAVQSGSLPAMDLQIIRHELDRKLAAQETVHIDQLAAQLPSLPVKAEGAVVPSSDDLPTSEPAYLTPEQESTYLSSLDSRLGDNGSHNREAPTPLSTSEEKHFAEMTPRELERHVELLNPNSQHSWLAARQKLGILPGATAVEIGGPDNDNDSVVSHEPAAAAAVKAPRKRVRKPKADGDLAKRVGDKAVERAREEGGGEGPGSPLVTAGLGTNSTGLADDEDVAAPGSGRKKRDVDGGYHPKGGKKGAASGKRKRSGEDVTTAGTPGTAKKLKTEAGE</sequence>
<dbReference type="GO" id="GO:0031011">
    <property type="term" value="C:Ino80 complex"/>
    <property type="evidence" value="ECO:0007669"/>
    <property type="project" value="InterPro"/>
</dbReference>
<feature type="region of interest" description="Disordered" evidence="1">
    <location>
        <begin position="182"/>
        <end position="240"/>
    </location>
</feature>
<proteinExistence type="predicted"/>
<dbReference type="GO" id="GO:0006338">
    <property type="term" value="P:chromatin remodeling"/>
    <property type="evidence" value="ECO:0007669"/>
    <property type="project" value="InterPro"/>
</dbReference>
<reference evidence="4" key="1">
    <citation type="submission" date="2023-08" db="EMBL/GenBank/DDBJ databases">
        <title>Black Yeasts Isolated from many extreme environments.</title>
        <authorList>
            <person name="Coleine C."/>
            <person name="Stajich J.E."/>
            <person name="Selbmann L."/>
        </authorList>
    </citation>
    <scope>NUCLEOTIDE SEQUENCE</scope>
    <source>
        <strain evidence="4">CCFEE 5810</strain>
    </source>
</reference>
<evidence type="ECO:0000259" key="3">
    <source>
        <dbReference type="Pfam" id="PF24244"/>
    </source>
</evidence>
<dbReference type="Pfam" id="PF24244">
    <property type="entry name" value="Iec3-like_M"/>
    <property type="match status" value="1"/>
</dbReference>